<dbReference type="PANTHER" id="PTHR37540">
    <property type="entry name" value="TRANSCRIPTION FACTOR (ACR-2), PUTATIVE-RELATED-RELATED"/>
    <property type="match status" value="1"/>
</dbReference>
<evidence type="ECO:0000313" key="1">
    <source>
        <dbReference type="EMBL" id="KAL2825789.1"/>
    </source>
</evidence>
<dbReference type="EMBL" id="JBFXLS010000034">
    <property type="protein sequence ID" value="KAL2825789.1"/>
    <property type="molecule type" value="Genomic_DNA"/>
</dbReference>
<gene>
    <name evidence="1" type="ORF">BDW59DRAFT_161459</name>
</gene>
<reference evidence="1 2" key="1">
    <citation type="submission" date="2024-07" db="EMBL/GenBank/DDBJ databases">
        <title>Section-level genome sequencing and comparative genomics of Aspergillus sections Usti and Cavernicolus.</title>
        <authorList>
            <consortium name="Lawrence Berkeley National Laboratory"/>
            <person name="Nybo J.L."/>
            <person name="Vesth T.C."/>
            <person name="Theobald S."/>
            <person name="Frisvad J.C."/>
            <person name="Larsen T.O."/>
            <person name="Kjaerboelling I."/>
            <person name="Rothschild-Mancinelli K."/>
            <person name="Lyhne E.K."/>
            <person name="Kogle M.E."/>
            <person name="Barry K."/>
            <person name="Clum A."/>
            <person name="Na H."/>
            <person name="Ledsgaard L."/>
            <person name="Lin J."/>
            <person name="Lipzen A."/>
            <person name="Kuo A."/>
            <person name="Riley R."/>
            <person name="Mondo S."/>
            <person name="LaButti K."/>
            <person name="Haridas S."/>
            <person name="Pangalinan J."/>
            <person name="Salamov A.A."/>
            <person name="Simmons B.A."/>
            <person name="Magnuson J.K."/>
            <person name="Chen J."/>
            <person name="Drula E."/>
            <person name="Henrissat B."/>
            <person name="Wiebenga A."/>
            <person name="Lubbers R.J."/>
            <person name="Gomes A.C."/>
            <person name="Makela M.R."/>
            <person name="Stajich J."/>
            <person name="Grigoriev I.V."/>
            <person name="Mortensen U.H."/>
            <person name="De vries R.P."/>
            <person name="Baker S.E."/>
            <person name="Andersen M.R."/>
        </authorList>
    </citation>
    <scope>NUCLEOTIDE SEQUENCE [LARGE SCALE GENOMIC DNA]</scope>
    <source>
        <strain evidence="1 2">CBS 600.67</strain>
    </source>
</reference>
<name>A0ABR4IDH7_9EURO</name>
<dbReference type="Proteomes" id="UP001610335">
    <property type="component" value="Unassembled WGS sequence"/>
</dbReference>
<evidence type="ECO:0000313" key="2">
    <source>
        <dbReference type="Proteomes" id="UP001610335"/>
    </source>
</evidence>
<sequence>MASVQKLEVGFVFVSLDSSGKPNSSKDRRLIRSHCMRGKNRRIGVAGQSTGIPSIATCGSAMVAQREIDVDGDEGAGVEEVEMIPLPRAPSQLSLVKLAVDVDSRMKLTVLEFVRFSPETLTPVKLLLDCDTSYSARVHWLFHNPAYVQSIILVVSAAGELIDGRMLSMSPRTYGHWGQTIMLLKAQLSSSDVAVSLADATIDVVATLALGACIRDDYSEAKMHIAGLQRMTRIRPMLTLNPRLICKIRHLNLIYPVCTGSCDLLCTPPLPYSPRLFDLGPHPCAIKHHAPSVYGAVDARVSTIFHETQYYACVINNTYITRTRRSESEFDTIMFSFQHRLLRLDNDVDDGVSELLRLGLLAFLVSRFHCGWMTKRYPYLANKLRESCLGFNFQANPESRELLRWLLIVGAMSVFHVDLDVEEWMWVKWRDEVDDIGWEEANAQLNRIVWIDTPRGKGPCDTFETFNSRRLKTFSG</sequence>
<accession>A0ABR4IDH7</accession>
<evidence type="ECO:0008006" key="3">
    <source>
        <dbReference type="Google" id="ProtNLM"/>
    </source>
</evidence>
<comment type="caution">
    <text evidence="1">The sequence shown here is derived from an EMBL/GenBank/DDBJ whole genome shotgun (WGS) entry which is preliminary data.</text>
</comment>
<dbReference type="PANTHER" id="PTHR37540:SF5">
    <property type="entry name" value="TRANSCRIPTION FACTOR DOMAIN-CONTAINING PROTEIN"/>
    <property type="match status" value="1"/>
</dbReference>
<organism evidence="1 2">
    <name type="scientific">Aspergillus cavernicola</name>
    <dbReference type="NCBI Taxonomy" id="176166"/>
    <lineage>
        <taxon>Eukaryota</taxon>
        <taxon>Fungi</taxon>
        <taxon>Dikarya</taxon>
        <taxon>Ascomycota</taxon>
        <taxon>Pezizomycotina</taxon>
        <taxon>Eurotiomycetes</taxon>
        <taxon>Eurotiomycetidae</taxon>
        <taxon>Eurotiales</taxon>
        <taxon>Aspergillaceae</taxon>
        <taxon>Aspergillus</taxon>
        <taxon>Aspergillus subgen. Nidulantes</taxon>
    </lineage>
</organism>
<proteinExistence type="predicted"/>
<protein>
    <recommendedName>
        <fullName evidence="3">Fungal-specific transcription factor domain-containing protein</fullName>
    </recommendedName>
</protein>
<keyword evidence="2" id="KW-1185">Reference proteome</keyword>